<dbReference type="AlphaFoldDB" id="A0A067QFC4"/>
<feature type="coiled-coil region" evidence="1">
    <location>
        <begin position="523"/>
        <end position="561"/>
    </location>
</feature>
<dbReference type="Proteomes" id="UP000027265">
    <property type="component" value="Unassembled WGS sequence"/>
</dbReference>
<reference evidence="4" key="1">
    <citation type="journal article" date="2014" name="Proc. Natl. Acad. Sci. U.S.A.">
        <title>Extensive sampling of basidiomycete genomes demonstrates inadequacy of the white-rot/brown-rot paradigm for wood decay fungi.</title>
        <authorList>
            <person name="Riley R."/>
            <person name="Salamov A.A."/>
            <person name="Brown D.W."/>
            <person name="Nagy L.G."/>
            <person name="Floudas D."/>
            <person name="Held B.W."/>
            <person name="Levasseur A."/>
            <person name="Lombard V."/>
            <person name="Morin E."/>
            <person name="Otillar R."/>
            <person name="Lindquist E.A."/>
            <person name="Sun H."/>
            <person name="LaButti K.M."/>
            <person name="Schmutz J."/>
            <person name="Jabbour D."/>
            <person name="Luo H."/>
            <person name="Baker S.E."/>
            <person name="Pisabarro A.G."/>
            <person name="Walton J.D."/>
            <person name="Blanchette R.A."/>
            <person name="Henrissat B."/>
            <person name="Martin F."/>
            <person name="Cullen D."/>
            <person name="Hibbett D.S."/>
            <person name="Grigoriev I.V."/>
        </authorList>
    </citation>
    <scope>NUCLEOTIDE SEQUENCE [LARGE SCALE GENOMIC DNA]</scope>
    <source>
        <strain evidence="4">MUCL 33604</strain>
    </source>
</reference>
<evidence type="ECO:0000256" key="2">
    <source>
        <dbReference type="SAM" id="MobiDB-lite"/>
    </source>
</evidence>
<dbReference type="EMBL" id="KL197711">
    <property type="protein sequence ID" value="KDQ62212.1"/>
    <property type="molecule type" value="Genomic_DNA"/>
</dbReference>
<proteinExistence type="predicted"/>
<dbReference type="STRING" id="933084.A0A067QFC4"/>
<feature type="region of interest" description="Disordered" evidence="2">
    <location>
        <begin position="194"/>
        <end position="213"/>
    </location>
</feature>
<evidence type="ECO:0000256" key="1">
    <source>
        <dbReference type="SAM" id="Coils"/>
    </source>
</evidence>
<gene>
    <name evidence="3" type="ORF">JAAARDRAFT_30110</name>
</gene>
<name>A0A067QFC4_9AGAM</name>
<keyword evidence="1" id="KW-0175">Coiled coil</keyword>
<dbReference type="InParanoid" id="A0A067QFC4"/>
<feature type="compositionally biased region" description="Polar residues" evidence="2">
    <location>
        <begin position="43"/>
        <end position="53"/>
    </location>
</feature>
<feature type="region of interest" description="Disordered" evidence="2">
    <location>
        <begin position="240"/>
        <end position="310"/>
    </location>
</feature>
<feature type="region of interest" description="Disordered" evidence="2">
    <location>
        <begin position="1"/>
        <end position="89"/>
    </location>
</feature>
<feature type="compositionally biased region" description="Polar residues" evidence="2">
    <location>
        <begin position="201"/>
        <end position="213"/>
    </location>
</feature>
<evidence type="ECO:0000313" key="4">
    <source>
        <dbReference type="Proteomes" id="UP000027265"/>
    </source>
</evidence>
<evidence type="ECO:0000313" key="3">
    <source>
        <dbReference type="EMBL" id="KDQ62212.1"/>
    </source>
</evidence>
<accession>A0A067QFC4</accession>
<feature type="compositionally biased region" description="Polar residues" evidence="2">
    <location>
        <begin position="159"/>
        <end position="189"/>
    </location>
</feature>
<feature type="compositionally biased region" description="Basic and acidic residues" evidence="2">
    <location>
        <begin position="391"/>
        <end position="402"/>
    </location>
</feature>
<feature type="region of interest" description="Disordered" evidence="2">
    <location>
        <begin position="148"/>
        <end position="189"/>
    </location>
</feature>
<feature type="region of interest" description="Disordered" evidence="2">
    <location>
        <begin position="391"/>
        <end position="463"/>
    </location>
</feature>
<dbReference type="OrthoDB" id="3367070at2759"/>
<organism evidence="3 4">
    <name type="scientific">Jaapia argillacea MUCL 33604</name>
    <dbReference type="NCBI Taxonomy" id="933084"/>
    <lineage>
        <taxon>Eukaryota</taxon>
        <taxon>Fungi</taxon>
        <taxon>Dikarya</taxon>
        <taxon>Basidiomycota</taxon>
        <taxon>Agaricomycotina</taxon>
        <taxon>Agaricomycetes</taxon>
        <taxon>Agaricomycetidae</taxon>
        <taxon>Jaapiales</taxon>
        <taxon>Jaapiaceae</taxon>
        <taxon>Jaapia</taxon>
    </lineage>
</organism>
<keyword evidence="4" id="KW-1185">Reference proteome</keyword>
<feature type="compositionally biased region" description="Polar residues" evidence="2">
    <location>
        <begin position="404"/>
        <end position="421"/>
    </location>
</feature>
<sequence>MVFFSSRKAEPSQDFSPPDHSVVRVIRSRFYGKQRGKGREGSAQPSASTSSLPHSEKPRHTASTPNIGPIRTSQSAPSSPLSRAAPKPSTTDVITVTLAQRLNELAAANAEGLLNDDEYRLLRQNLFERLASGASVPVEAPIVRLRANGSHPQDRSPSHTRPTSNFIVSTSSRPPSIQSKHSVSSTVTSILRRATGRRVPSSGTITSNDTTSIFSQTSKSSNIFQRRTFPRLLSRKGSDASFATDSSVMQNDAQSITSHRTRPVLPPTYDPDTSSPPAISRSTHRSLRRLAGETPPSSFPGGPVQPDAGRSLLASSEDAVDDGNLDTTRSIRHEIELVEAEGKRLLDAFNGLELTALTRRQQLPPIPFYGGRLFEGHGGEGVESNWTLVPDRKSTHAGKDSDGASIQSAGSMRTTLSAAKSTKSRAFPGASHSATLARKASFSSSSSRGLGKAVPPPSISSSVLGRLGNASGSVVNLTRSTGHLPLAPVDEGSGTAFHSQLPEYLQDLGGTSKTISEGEDCHFQSLEHEMEEIKRRRAEVTARYEARLEYLKAKLKGAELREKVLKR</sequence>
<dbReference type="HOGENOM" id="CLU_024697_0_0_1"/>
<feature type="compositionally biased region" description="Low complexity" evidence="2">
    <location>
        <begin position="73"/>
        <end position="89"/>
    </location>
</feature>
<feature type="compositionally biased region" description="Basic residues" evidence="2">
    <location>
        <begin position="26"/>
        <end position="36"/>
    </location>
</feature>
<protein>
    <submittedName>
        <fullName evidence="3">Uncharacterized protein</fullName>
    </submittedName>
</protein>
<feature type="compositionally biased region" description="Polar residues" evidence="2">
    <location>
        <begin position="241"/>
        <end position="258"/>
    </location>
</feature>